<dbReference type="AlphaFoldDB" id="A0A914ZD56"/>
<proteinExistence type="predicted"/>
<name>A0A914ZD56_PARUN</name>
<accession>A0A914ZD56</accession>
<organism evidence="1 2">
    <name type="scientific">Parascaris univalens</name>
    <name type="common">Nematode worm</name>
    <dbReference type="NCBI Taxonomy" id="6257"/>
    <lineage>
        <taxon>Eukaryota</taxon>
        <taxon>Metazoa</taxon>
        <taxon>Ecdysozoa</taxon>
        <taxon>Nematoda</taxon>
        <taxon>Chromadorea</taxon>
        <taxon>Rhabditida</taxon>
        <taxon>Spirurina</taxon>
        <taxon>Ascaridomorpha</taxon>
        <taxon>Ascaridoidea</taxon>
        <taxon>Ascarididae</taxon>
        <taxon>Parascaris</taxon>
    </lineage>
</organism>
<reference evidence="2" key="1">
    <citation type="submission" date="2022-11" db="UniProtKB">
        <authorList>
            <consortium name="WormBaseParasite"/>
        </authorList>
    </citation>
    <scope>IDENTIFICATION</scope>
</reference>
<protein>
    <submittedName>
        <fullName evidence="2">SHSP domain-containing protein</fullName>
    </submittedName>
</protein>
<keyword evidence="1" id="KW-1185">Reference proteome</keyword>
<dbReference type="WBParaSite" id="PgB01_g096_t03">
    <property type="protein sequence ID" value="PgB01_g096_t03"/>
    <property type="gene ID" value="PgB01_g096"/>
</dbReference>
<evidence type="ECO:0000313" key="1">
    <source>
        <dbReference type="Proteomes" id="UP000887569"/>
    </source>
</evidence>
<sequence length="123" mass="13943">TVSTNLSSLSTKLNVQPSGPFNLTDRRHHSRILKRMFLYPYSRPCYRVRAVPEHPVARVFDSALQDMDRSLRVLVPLIEHVSQQDNKGDNALASVGTCINERHYLMLLSADLSLPITIIACKR</sequence>
<evidence type="ECO:0000313" key="2">
    <source>
        <dbReference type="WBParaSite" id="PgB01_g096_t03"/>
    </source>
</evidence>
<dbReference type="Proteomes" id="UP000887569">
    <property type="component" value="Unplaced"/>
</dbReference>